<keyword evidence="2" id="KW-1185">Reference proteome</keyword>
<dbReference type="Proteomes" id="UP000241462">
    <property type="component" value="Unassembled WGS sequence"/>
</dbReference>
<evidence type="ECO:0000313" key="1">
    <source>
        <dbReference type="EMBL" id="PSS02090.1"/>
    </source>
</evidence>
<protein>
    <submittedName>
        <fullName evidence="1">Uncharacterized protein</fullName>
    </submittedName>
</protein>
<organism evidence="1 2">
    <name type="scientific">Coniella lustricola</name>
    <dbReference type="NCBI Taxonomy" id="2025994"/>
    <lineage>
        <taxon>Eukaryota</taxon>
        <taxon>Fungi</taxon>
        <taxon>Dikarya</taxon>
        <taxon>Ascomycota</taxon>
        <taxon>Pezizomycotina</taxon>
        <taxon>Sordariomycetes</taxon>
        <taxon>Sordariomycetidae</taxon>
        <taxon>Diaporthales</taxon>
        <taxon>Schizoparmaceae</taxon>
        <taxon>Coniella</taxon>
    </lineage>
</organism>
<proteinExistence type="predicted"/>
<name>A0A2T3AKB1_9PEZI</name>
<dbReference type="EMBL" id="KZ678379">
    <property type="protein sequence ID" value="PSS02090.1"/>
    <property type="molecule type" value="Genomic_DNA"/>
</dbReference>
<sequence>MCQDVYSVSVRIRLPDAARQSQPRELRQLSKDQPRISWQNMHTCFEQPCHAMHRNGAPRASNEANRTPGSLQLLLHLSPTGTPLRVTGADEHHTMYERHTAAQLIQNRTCTVPTDVAMLAVPNMVLLWALQQLNMPYWYQYSAPANQ</sequence>
<evidence type="ECO:0000313" key="2">
    <source>
        <dbReference type="Proteomes" id="UP000241462"/>
    </source>
</evidence>
<dbReference type="InParanoid" id="A0A2T3AKB1"/>
<reference evidence="1 2" key="1">
    <citation type="journal article" date="2018" name="Mycol. Prog.">
        <title>Coniella lustricola, a new species from submerged detritus.</title>
        <authorList>
            <person name="Raudabaugh D.B."/>
            <person name="Iturriaga T."/>
            <person name="Carver A."/>
            <person name="Mondo S."/>
            <person name="Pangilinan J."/>
            <person name="Lipzen A."/>
            <person name="He G."/>
            <person name="Amirebrahimi M."/>
            <person name="Grigoriev I.V."/>
            <person name="Miller A.N."/>
        </authorList>
    </citation>
    <scope>NUCLEOTIDE SEQUENCE [LARGE SCALE GENOMIC DNA]</scope>
    <source>
        <strain evidence="1 2">B22-T-1</strain>
    </source>
</reference>
<dbReference type="AlphaFoldDB" id="A0A2T3AKB1"/>
<accession>A0A2T3AKB1</accession>
<gene>
    <name evidence="1" type="ORF">BD289DRAFT_422540</name>
</gene>